<name>A0ACC1HI29_9FUNG</name>
<organism evidence="1 2">
    <name type="scientific">Spiromyces aspiralis</name>
    <dbReference type="NCBI Taxonomy" id="68401"/>
    <lineage>
        <taxon>Eukaryota</taxon>
        <taxon>Fungi</taxon>
        <taxon>Fungi incertae sedis</taxon>
        <taxon>Zoopagomycota</taxon>
        <taxon>Kickxellomycotina</taxon>
        <taxon>Kickxellomycetes</taxon>
        <taxon>Kickxellales</taxon>
        <taxon>Kickxellaceae</taxon>
        <taxon>Spiromyces</taxon>
    </lineage>
</organism>
<evidence type="ECO:0000313" key="1">
    <source>
        <dbReference type="EMBL" id="KAJ1676280.1"/>
    </source>
</evidence>
<proteinExistence type="predicted"/>
<dbReference type="EC" id="4.2.1.36" evidence="1"/>
<keyword evidence="1" id="KW-0456">Lyase</keyword>
<gene>
    <name evidence="1" type="primary">LYS4_2</name>
    <name evidence="1" type="ORF">EV182_008512</name>
</gene>
<keyword evidence="2" id="KW-1185">Reference proteome</keyword>
<sequence length="216" mass="23178">PGVTGKDIIVALCGLFSKDEVLNHAVEFVGDAVPFLCVEDRLAIANMTTEWGALAGVFPVDETLLQWYSERATLLCERAGGVEHPRINTARIADLRRDVESGALAGDLGASYAKHLTLDLSSLVPHVSGPDTVKKATALPEVEAQRIKVNKAYLVSCVNSRFKDIKEAAGVLRAIRDARIARGFSPTVTVAPGVEWYVAAASSEVQKAAEEAGHWQ</sequence>
<comment type="caution">
    <text evidence="1">The sequence shown here is derived from an EMBL/GenBank/DDBJ whole genome shotgun (WGS) entry which is preliminary data.</text>
</comment>
<dbReference type="EMBL" id="JAMZIH010004422">
    <property type="protein sequence ID" value="KAJ1676280.1"/>
    <property type="molecule type" value="Genomic_DNA"/>
</dbReference>
<feature type="non-terminal residue" evidence="1">
    <location>
        <position position="216"/>
    </location>
</feature>
<evidence type="ECO:0000313" key="2">
    <source>
        <dbReference type="Proteomes" id="UP001145114"/>
    </source>
</evidence>
<reference evidence="1" key="1">
    <citation type="submission" date="2022-06" db="EMBL/GenBank/DDBJ databases">
        <title>Phylogenomic reconstructions and comparative analyses of Kickxellomycotina fungi.</title>
        <authorList>
            <person name="Reynolds N.K."/>
            <person name="Stajich J.E."/>
            <person name="Barry K."/>
            <person name="Grigoriev I.V."/>
            <person name="Crous P."/>
            <person name="Smith M.E."/>
        </authorList>
    </citation>
    <scope>NUCLEOTIDE SEQUENCE</scope>
    <source>
        <strain evidence="1">RSA 2271</strain>
    </source>
</reference>
<accession>A0ACC1HI29</accession>
<feature type="non-terminal residue" evidence="1">
    <location>
        <position position="1"/>
    </location>
</feature>
<protein>
    <submittedName>
        <fullName evidence="1">Mitochondrial Homoaconitase</fullName>
        <ecNumber evidence="1">4.2.1.36</ecNumber>
    </submittedName>
</protein>
<dbReference type="Proteomes" id="UP001145114">
    <property type="component" value="Unassembled WGS sequence"/>
</dbReference>